<feature type="transmembrane region" description="Helical" evidence="5">
    <location>
        <begin position="353"/>
        <end position="372"/>
    </location>
</feature>
<reference evidence="7" key="1">
    <citation type="submission" date="2009-08" db="EMBL/GenBank/DDBJ databases">
        <title>Annotation of Salpingoeca rosetta.</title>
        <authorList>
            <consortium name="The Broad Institute Genome Sequencing Platform"/>
            <person name="Russ C."/>
            <person name="Cuomo C."/>
            <person name="Burger G."/>
            <person name="Gray M.W."/>
            <person name="Holland P.W.H."/>
            <person name="King N."/>
            <person name="Lang F.B.F."/>
            <person name="Roger A.J."/>
            <person name="Ruiz-Trillo I."/>
            <person name="Young S.K."/>
            <person name="Zeng Q."/>
            <person name="Gargeya S."/>
            <person name="Alvarado L."/>
            <person name="Berlin A."/>
            <person name="Chapman S.B."/>
            <person name="Chen Z."/>
            <person name="Freedman E."/>
            <person name="Gellesch M."/>
            <person name="Goldberg J."/>
            <person name="Griggs A."/>
            <person name="Gujja S."/>
            <person name="Heilman E."/>
            <person name="Heiman D."/>
            <person name="Howarth C."/>
            <person name="Mehta T."/>
            <person name="Neiman D."/>
            <person name="Pearson M."/>
            <person name="Roberts A."/>
            <person name="Saif S."/>
            <person name="Shea T."/>
            <person name="Shenoy N."/>
            <person name="Sisk P."/>
            <person name="Stolte C."/>
            <person name="Sykes S."/>
            <person name="White J."/>
            <person name="Yandava C."/>
            <person name="Haas B."/>
            <person name="Nusbaum C."/>
            <person name="Birren B."/>
        </authorList>
    </citation>
    <scope>NUCLEOTIDE SEQUENCE [LARGE SCALE GENOMIC DNA]</scope>
    <source>
        <strain evidence="7">ATCC 50818</strain>
    </source>
</reference>
<dbReference type="GO" id="GO:0015179">
    <property type="term" value="F:L-amino acid transmembrane transporter activity"/>
    <property type="evidence" value="ECO:0007669"/>
    <property type="project" value="TreeGrafter"/>
</dbReference>
<evidence type="ECO:0000313" key="8">
    <source>
        <dbReference type="Proteomes" id="UP000007799"/>
    </source>
</evidence>
<dbReference type="PANTHER" id="PTHR22950:SF461">
    <property type="entry name" value="AMINO ACID TRANSPORTER TRANSMEMBRANE DOMAIN-CONTAINING PROTEIN"/>
    <property type="match status" value="1"/>
</dbReference>
<evidence type="ECO:0000256" key="5">
    <source>
        <dbReference type="SAM" id="Phobius"/>
    </source>
</evidence>
<dbReference type="PANTHER" id="PTHR22950">
    <property type="entry name" value="AMINO ACID TRANSPORTER"/>
    <property type="match status" value="1"/>
</dbReference>
<dbReference type="EMBL" id="GL832991">
    <property type="protein sequence ID" value="EGD80156.1"/>
    <property type="molecule type" value="Genomic_DNA"/>
</dbReference>
<accession>F2URI7</accession>
<evidence type="ECO:0000256" key="4">
    <source>
        <dbReference type="ARBA" id="ARBA00023136"/>
    </source>
</evidence>
<organism evidence="8">
    <name type="scientific">Salpingoeca rosetta (strain ATCC 50818 / BSB-021)</name>
    <dbReference type="NCBI Taxonomy" id="946362"/>
    <lineage>
        <taxon>Eukaryota</taxon>
        <taxon>Choanoflagellata</taxon>
        <taxon>Craspedida</taxon>
        <taxon>Salpingoecidae</taxon>
        <taxon>Salpingoeca</taxon>
    </lineage>
</organism>
<feature type="transmembrane region" description="Helical" evidence="5">
    <location>
        <begin position="243"/>
        <end position="259"/>
    </location>
</feature>
<name>F2URI7_SALR5</name>
<dbReference type="GeneID" id="16068745"/>
<feature type="transmembrane region" description="Helical" evidence="5">
    <location>
        <begin position="173"/>
        <end position="191"/>
    </location>
</feature>
<dbReference type="OrthoDB" id="40134at2759"/>
<dbReference type="AlphaFoldDB" id="F2URI7"/>
<dbReference type="KEGG" id="sre:PTSG_10838"/>
<evidence type="ECO:0000256" key="2">
    <source>
        <dbReference type="ARBA" id="ARBA00022692"/>
    </source>
</evidence>
<keyword evidence="3 5" id="KW-1133">Transmembrane helix</keyword>
<sequence>MLCLPAHKATHTPPATMAYDGSESIEMEARLLNGNELDNDYNDEGDYIEVGSRHRVESMTSIQEEDPDAHLLYADVDEDDLSRPRESSWLATSATIVSNMIGVGVLGLPYAFAQMGWAVSVVVLVVLTLISMYSSLVLAWLRGTAFDITTYPSLAAYATRGAGKRGSSFHRRFAQIVLYTYLQGVCTIYLITMKIAIEEIFQRCAEDGPHSTSDTSHTTDPALAFACQPASCAPDGVANLPDTLWLVIAAGFVFPFVHFRRLAHATWLSVLGVITILAVNGVIVYRCVQRIIDGTHALDRIEKFHRTFRGLINGITTTAFAYGGHGVMLDILAEMKEPAKFPRAVYASQGFMFFNYAVVGFLGYGAFGGAVTSPITISLPDGWLHVFTNSCLLLHVAAAYCINSTVFVKNLFKLLWPTLYRSQYHAKEKAIRWGFIATIVLLLAFTIAVVVPYFTDVMDLFSAVSIFSLSVWLPALLFIENRKGDMSTLLIFVNVVIVFFGLAGVGLGLWAAMDGVVEKIKECSLGV</sequence>
<keyword evidence="4 5" id="KW-0472">Membrane</keyword>
<evidence type="ECO:0000256" key="3">
    <source>
        <dbReference type="ARBA" id="ARBA00022989"/>
    </source>
</evidence>
<feature type="transmembrane region" description="Helical" evidence="5">
    <location>
        <begin position="392"/>
        <end position="412"/>
    </location>
</feature>
<feature type="transmembrane region" description="Helical" evidence="5">
    <location>
        <begin position="89"/>
        <end position="111"/>
    </location>
</feature>
<dbReference type="InParanoid" id="F2URI7"/>
<proteinExistence type="predicted"/>
<feature type="domain" description="Amino acid transporter transmembrane" evidence="6">
    <location>
        <begin position="86"/>
        <end position="512"/>
    </location>
</feature>
<keyword evidence="2 5" id="KW-0812">Transmembrane</keyword>
<feature type="transmembrane region" description="Helical" evidence="5">
    <location>
        <begin position="117"/>
        <end position="141"/>
    </location>
</feature>
<feature type="transmembrane region" description="Helical" evidence="5">
    <location>
        <begin position="266"/>
        <end position="285"/>
    </location>
</feature>
<evidence type="ECO:0000256" key="1">
    <source>
        <dbReference type="ARBA" id="ARBA00004141"/>
    </source>
</evidence>
<dbReference type="Proteomes" id="UP000007799">
    <property type="component" value="Unassembled WGS sequence"/>
</dbReference>
<protein>
    <recommendedName>
        <fullName evidence="6">Amino acid transporter transmembrane domain-containing protein</fullName>
    </recommendedName>
</protein>
<dbReference type="InterPro" id="IPR013057">
    <property type="entry name" value="AA_transpt_TM"/>
</dbReference>
<dbReference type="Pfam" id="PF01490">
    <property type="entry name" value="Aa_trans"/>
    <property type="match status" value="1"/>
</dbReference>
<gene>
    <name evidence="7" type="ORF">PTSG_10838</name>
</gene>
<dbReference type="RefSeq" id="XP_004988218.1">
    <property type="nucleotide sequence ID" value="XM_004988161.1"/>
</dbReference>
<dbReference type="GO" id="GO:0016020">
    <property type="term" value="C:membrane"/>
    <property type="evidence" value="ECO:0007669"/>
    <property type="project" value="UniProtKB-SubCell"/>
</dbReference>
<dbReference type="Gene3D" id="1.20.1740.10">
    <property type="entry name" value="Amino acid/polyamine transporter I"/>
    <property type="match status" value="1"/>
</dbReference>
<evidence type="ECO:0000313" key="7">
    <source>
        <dbReference type="EMBL" id="EGD80156.1"/>
    </source>
</evidence>
<feature type="transmembrane region" description="Helical" evidence="5">
    <location>
        <begin position="460"/>
        <end position="479"/>
    </location>
</feature>
<dbReference type="STRING" id="946362.F2URI7"/>
<keyword evidence="8" id="KW-1185">Reference proteome</keyword>
<comment type="subcellular location">
    <subcellularLocation>
        <location evidence="1">Membrane</location>
        <topology evidence="1">Multi-pass membrane protein</topology>
    </subcellularLocation>
</comment>
<feature type="transmembrane region" description="Helical" evidence="5">
    <location>
        <begin position="433"/>
        <end position="454"/>
    </location>
</feature>
<feature type="transmembrane region" description="Helical" evidence="5">
    <location>
        <begin position="491"/>
        <end position="512"/>
    </location>
</feature>
<evidence type="ECO:0000259" key="6">
    <source>
        <dbReference type="Pfam" id="PF01490"/>
    </source>
</evidence>
<dbReference type="eggNOG" id="KOG1304">
    <property type="taxonomic scope" value="Eukaryota"/>
</dbReference>
<dbReference type="OMA" id="HVITTIV"/>